<feature type="region of interest" description="Disordered" evidence="1">
    <location>
        <begin position="120"/>
        <end position="160"/>
    </location>
</feature>
<dbReference type="AlphaFoldDB" id="A0ABD5PPV5"/>
<dbReference type="SUPFAM" id="SSF56300">
    <property type="entry name" value="Metallo-dependent phosphatases"/>
    <property type="match status" value="1"/>
</dbReference>
<evidence type="ECO:0000256" key="1">
    <source>
        <dbReference type="SAM" id="MobiDB-lite"/>
    </source>
</evidence>
<dbReference type="Gene3D" id="3.60.21.10">
    <property type="match status" value="1"/>
</dbReference>
<dbReference type="RefSeq" id="WP_250140785.1">
    <property type="nucleotide sequence ID" value="NZ_JALIQP010000002.1"/>
</dbReference>
<evidence type="ECO:0000259" key="2">
    <source>
        <dbReference type="Pfam" id="PF12850"/>
    </source>
</evidence>
<dbReference type="Pfam" id="PF12850">
    <property type="entry name" value="Metallophos_2"/>
    <property type="match status" value="1"/>
</dbReference>
<dbReference type="InterPro" id="IPR029052">
    <property type="entry name" value="Metallo-depent_PP-like"/>
</dbReference>
<dbReference type="InterPro" id="IPR024654">
    <property type="entry name" value="Calcineurin-like_PHP_lpxH"/>
</dbReference>
<gene>
    <name evidence="3" type="ORF">ACFO5R_11365</name>
</gene>
<reference evidence="3 4" key="1">
    <citation type="journal article" date="2019" name="Int. J. Syst. Evol. Microbiol.">
        <title>The Global Catalogue of Microorganisms (GCM) 10K type strain sequencing project: providing services to taxonomists for standard genome sequencing and annotation.</title>
        <authorList>
            <consortium name="The Broad Institute Genomics Platform"/>
            <consortium name="The Broad Institute Genome Sequencing Center for Infectious Disease"/>
            <person name="Wu L."/>
            <person name="Ma J."/>
        </authorList>
    </citation>
    <scope>NUCLEOTIDE SEQUENCE [LARGE SCALE GENOMIC DNA]</scope>
    <source>
        <strain evidence="3 4">WLHS5</strain>
    </source>
</reference>
<feature type="domain" description="Calcineurin-like phosphoesterase" evidence="2">
    <location>
        <begin position="3"/>
        <end position="170"/>
    </location>
</feature>
<organism evidence="3 4">
    <name type="scientific">Halosolutus amylolyticus</name>
    <dbReference type="NCBI Taxonomy" id="2932267"/>
    <lineage>
        <taxon>Archaea</taxon>
        <taxon>Methanobacteriati</taxon>
        <taxon>Methanobacteriota</taxon>
        <taxon>Stenosarchaea group</taxon>
        <taxon>Halobacteria</taxon>
        <taxon>Halobacteriales</taxon>
        <taxon>Natrialbaceae</taxon>
        <taxon>Halosolutus</taxon>
    </lineage>
</organism>
<name>A0ABD5PPV5_9EURY</name>
<evidence type="ECO:0000313" key="4">
    <source>
        <dbReference type="Proteomes" id="UP001595898"/>
    </source>
</evidence>
<dbReference type="Proteomes" id="UP001595898">
    <property type="component" value="Unassembled WGS sequence"/>
</dbReference>
<dbReference type="PANTHER" id="PTHR11124">
    <property type="entry name" value="VACUOLAR SORTING PROTEIN VPS29"/>
    <property type="match status" value="1"/>
</dbReference>
<accession>A0ABD5PPV5</accession>
<keyword evidence="4" id="KW-1185">Reference proteome</keyword>
<proteinExistence type="predicted"/>
<comment type="caution">
    <text evidence="3">The sequence shown here is derived from an EMBL/GenBank/DDBJ whole genome shotgun (WGS) entry which is preliminary data.</text>
</comment>
<evidence type="ECO:0000313" key="3">
    <source>
        <dbReference type="EMBL" id="MFC4542516.1"/>
    </source>
</evidence>
<dbReference type="InterPro" id="IPR000979">
    <property type="entry name" value="Phosphodiesterase_MJ0936/Vps29"/>
</dbReference>
<sequence length="185" mass="19404">MTRIAIVADTHVPTREPAIPDWVADEIRRADHTIHAGDFDSTESYDRVVDLADGNLTAVRGNVDPTTLDLPNTVTVDGVTFVVTHGTGSPAGWHDRVVDTARAETGPSTAPVAVAGHTHEVVDTTVDGDEQRSSDSRTASGDAVRVLSPGSATGASPADRATMLVVTVDGGRLDVDRRTERDGAT</sequence>
<protein>
    <submittedName>
        <fullName evidence="3">Metallophosphoesterase family protein</fullName>
    </submittedName>
</protein>
<dbReference type="EMBL" id="JBHSFA010000007">
    <property type="protein sequence ID" value="MFC4542516.1"/>
    <property type="molecule type" value="Genomic_DNA"/>
</dbReference>